<dbReference type="GO" id="GO:0005737">
    <property type="term" value="C:cytoplasm"/>
    <property type="evidence" value="ECO:0007669"/>
    <property type="project" value="UniProtKB-SubCell"/>
</dbReference>
<comment type="similarity">
    <text evidence="3">Belongs to the CND2 (condensin subunit 2) family.</text>
</comment>
<dbReference type="GO" id="GO:0003682">
    <property type="term" value="F:chromatin binding"/>
    <property type="evidence" value="ECO:0007669"/>
    <property type="project" value="TreeGrafter"/>
</dbReference>
<comment type="subcellular location">
    <subcellularLocation>
        <location evidence="1">Chromosome</location>
    </subcellularLocation>
    <subcellularLocation>
        <location evidence="2">Cytoplasm</location>
    </subcellularLocation>
</comment>
<keyword evidence="10" id="KW-0131">Cell cycle</keyword>
<dbReference type="GO" id="GO:0051301">
    <property type="term" value="P:cell division"/>
    <property type="evidence" value="ECO:0007669"/>
    <property type="project" value="UniProtKB-KW"/>
</dbReference>
<reference evidence="11 12" key="1">
    <citation type="submission" date="2019-09" db="EMBL/GenBank/DDBJ databases">
        <title>Bird 10,000 Genomes (B10K) Project - Family phase.</title>
        <authorList>
            <person name="Zhang G."/>
        </authorList>
    </citation>
    <scope>NUCLEOTIDE SEQUENCE [LARGE SCALE GENOMIC DNA]</scope>
    <source>
        <strain evidence="11">B10K-DU-001-65</strain>
        <tissue evidence="11">Muscle</tissue>
    </source>
</reference>
<keyword evidence="8" id="KW-0498">Mitosis</keyword>
<dbReference type="PANTHER" id="PTHR13108:SF9">
    <property type="entry name" value="CONDENSIN COMPLEX SUBUNIT 2"/>
    <property type="match status" value="1"/>
</dbReference>
<evidence type="ECO:0000256" key="8">
    <source>
        <dbReference type="ARBA" id="ARBA00022776"/>
    </source>
</evidence>
<evidence type="ECO:0000256" key="9">
    <source>
        <dbReference type="ARBA" id="ARBA00023067"/>
    </source>
</evidence>
<keyword evidence="9" id="KW-0226">DNA condensation</keyword>
<evidence type="ECO:0000256" key="7">
    <source>
        <dbReference type="ARBA" id="ARBA00022618"/>
    </source>
</evidence>
<evidence type="ECO:0000256" key="4">
    <source>
        <dbReference type="ARBA" id="ARBA00016065"/>
    </source>
</evidence>
<evidence type="ECO:0000256" key="3">
    <source>
        <dbReference type="ARBA" id="ARBA00009471"/>
    </source>
</evidence>
<organism evidence="11 12">
    <name type="scientific">Lanius ludovicianus</name>
    <name type="common">Loggerhead shrike</name>
    <dbReference type="NCBI Taxonomy" id="28713"/>
    <lineage>
        <taxon>Eukaryota</taxon>
        <taxon>Metazoa</taxon>
        <taxon>Chordata</taxon>
        <taxon>Craniata</taxon>
        <taxon>Vertebrata</taxon>
        <taxon>Euteleostomi</taxon>
        <taxon>Archelosauria</taxon>
        <taxon>Archosauria</taxon>
        <taxon>Dinosauria</taxon>
        <taxon>Saurischia</taxon>
        <taxon>Theropoda</taxon>
        <taxon>Coelurosauria</taxon>
        <taxon>Aves</taxon>
        <taxon>Neognathae</taxon>
        <taxon>Neoaves</taxon>
        <taxon>Telluraves</taxon>
        <taxon>Australaves</taxon>
        <taxon>Passeriformes</taxon>
        <taxon>Corvoidea</taxon>
        <taxon>Laniidae</taxon>
        <taxon>Lanius</taxon>
    </lineage>
</organism>
<protein>
    <recommendedName>
        <fullName evidence="4">Condensin complex subunit 2</fullName>
    </recommendedName>
</protein>
<comment type="caution">
    <text evidence="11">The sequence shown here is derived from an EMBL/GenBank/DDBJ whole genome shotgun (WGS) entry which is preliminary data.</text>
</comment>
<evidence type="ECO:0000256" key="10">
    <source>
        <dbReference type="ARBA" id="ARBA00023306"/>
    </source>
</evidence>
<dbReference type="Pfam" id="PF05786">
    <property type="entry name" value="Cnd2"/>
    <property type="match status" value="1"/>
</dbReference>
<gene>
    <name evidence="11" type="primary">Ncaph_1</name>
    <name evidence="11" type="ORF">LANLUD_R06578</name>
</gene>
<name>A0A7K5RFV8_LANLU</name>
<dbReference type="PANTHER" id="PTHR13108">
    <property type="entry name" value="CONDENSIN COMPLEX SUBUNIT 2"/>
    <property type="match status" value="1"/>
</dbReference>
<dbReference type="GO" id="GO:0007076">
    <property type="term" value="P:mitotic chromosome condensation"/>
    <property type="evidence" value="ECO:0007669"/>
    <property type="project" value="InterPro"/>
</dbReference>
<keyword evidence="12" id="KW-1185">Reference proteome</keyword>
<proteinExistence type="inferred from homology"/>
<dbReference type="GO" id="GO:0000796">
    <property type="term" value="C:condensin complex"/>
    <property type="evidence" value="ECO:0007669"/>
    <property type="project" value="InterPro"/>
</dbReference>
<dbReference type="AlphaFoldDB" id="A0A7K5RFV8"/>
<keyword evidence="7" id="KW-0132">Cell division</keyword>
<feature type="non-terminal residue" evidence="11">
    <location>
        <position position="1"/>
    </location>
</feature>
<evidence type="ECO:0000256" key="5">
    <source>
        <dbReference type="ARBA" id="ARBA00022454"/>
    </source>
</evidence>
<evidence type="ECO:0000313" key="11">
    <source>
        <dbReference type="EMBL" id="NWT78596.1"/>
    </source>
</evidence>
<evidence type="ECO:0000256" key="2">
    <source>
        <dbReference type="ARBA" id="ARBA00004496"/>
    </source>
</evidence>
<dbReference type="EMBL" id="VYXG01000912">
    <property type="protein sequence ID" value="NWT78596.1"/>
    <property type="molecule type" value="Genomic_DNA"/>
</dbReference>
<evidence type="ECO:0000313" key="12">
    <source>
        <dbReference type="Proteomes" id="UP000547499"/>
    </source>
</evidence>
<evidence type="ECO:0000256" key="1">
    <source>
        <dbReference type="ARBA" id="ARBA00004286"/>
    </source>
</evidence>
<feature type="non-terminal residue" evidence="11">
    <location>
        <position position="55"/>
    </location>
</feature>
<dbReference type="InterPro" id="IPR022816">
    <property type="entry name" value="Condensin_barren_su2"/>
</dbReference>
<keyword evidence="5" id="KW-0158">Chromosome</keyword>
<accession>A0A7K5RFV8</accession>
<sequence length="55" mass="5943">QVAAGTLDASAKIYAMRVDSLYADTYKILENLGKISAPAKHPERPEEGGNSLFFS</sequence>
<evidence type="ECO:0000256" key="6">
    <source>
        <dbReference type="ARBA" id="ARBA00022490"/>
    </source>
</evidence>
<dbReference type="Proteomes" id="UP000547499">
    <property type="component" value="Unassembled WGS sequence"/>
</dbReference>
<keyword evidence="6" id="KW-0963">Cytoplasm</keyword>